<reference evidence="1 2" key="1">
    <citation type="submission" date="2021-06" db="EMBL/GenBank/DDBJ databases">
        <title>Caerostris extrusa draft genome.</title>
        <authorList>
            <person name="Kono N."/>
            <person name="Arakawa K."/>
        </authorList>
    </citation>
    <scope>NUCLEOTIDE SEQUENCE [LARGE SCALE GENOMIC DNA]</scope>
</reference>
<gene>
    <name evidence="1" type="ORF">CEXT_314891</name>
</gene>
<evidence type="ECO:0000313" key="1">
    <source>
        <dbReference type="EMBL" id="GIY52314.1"/>
    </source>
</evidence>
<keyword evidence="2" id="KW-1185">Reference proteome</keyword>
<dbReference type="EMBL" id="BPLR01012225">
    <property type="protein sequence ID" value="GIY52314.1"/>
    <property type="molecule type" value="Genomic_DNA"/>
</dbReference>
<name>A0AAV4U3I5_CAEEX</name>
<comment type="caution">
    <text evidence="1">The sequence shown here is derived from an EMBL/GenBank/DDBJ whole genome shotgun (WGS) entry which is preliminary data.</text>
</comment>
<organism evidence="1 2">
    <name type="scientific">Caerostris extrusa</name>
    <name type="common">Bark spider</name>
    <name type="synonym">Caerostris bankana</name>
    <dbReference type="NCBI Taxonomy" id="172846"/>
    <lineage>
        <taxon>Eukaryota</taxon>
        <taxon>Metazoa</taxon>
        <taxon>Ecdysozoa</taxon>
        <taxon>Arthropoda</taxon>
        <taxon>Chelicerata</taxon>
        <taxon>Arachnida</taxon>
        <taxon>Araneae</taxon>
        <taxon>Araneomorphae</taxon>
        <taxon>Entelegynae</taxon>
        <taxon>Araneoidea</taxon>
        <taxon>Araneidae</taxon>
        <taxon>Caerostris</taxon>
    </lineage>
</organism>
<sequence length="114" mass="12842">MSHGEFSNRRSGLDLRYFDDSPTIHLSVTLSHRFVYGFLIIYGYRDSIGEIEFMMCEHVLSSVSAISDISCTQHQGNAVGDFESGRFYEESADSMATCNSIFQFAYISNRGLTV</sequence>
<evidence type="ECO:0000313" key="2">
    <source>
        <dbReference type="Proteomes" id="UP001054945"/>
    </source>
</evidence>
<dbReference type="AlphaFoldDB" id="A0AAV4U3I5"/>
<proteinExistence type="predicted"/>
<dbReference type="Proteomes" id="UP001054945">
    <property type="component" value="Unassembled WGS sequence"/>
</dbReference>
<protein>
    <submittedName>
        <fullName evidence="1">Uncharacterized protein</fullName>
    </submittedName>
</protein>
<accession>A0AAV4U3I5</accession>